<accession>A0A077ZW17</accession>
<proteinExistence type="predicted"/>
<name>A0A077ZW17_STYLE</name>
<dbReference type="OMA" id="LENYTIM"/>
<evidence type="ECO:0000256" key="1">
    <source>
        <dbReference type="SAM" id="MobiDB-lite"/>
    </source>
</evidence>
<keyword evidence="3" id="KW-1185">Reference proteome</keyword>
<organism evidence="2 3">
    <name type="scientific">Stylonychia lemnae</name>
    <name type="common">Ciliate</name>
    <dbReference type="NCBI Taxonomy" id="5949"/>
    <lineage>
        <taxon>Eukaryota</taxon>
        <taxon>Sar</taxon>
        <taxon>Alveolata</taxon>
        <taxon>Ciliophora</taxon>
        <taxon>Intramacronucleata</taxon>
        <taxon>Spirotrichea</taxon>
        <taxon>Stichotrichia</taxon>
        <taxon>Sporadotrichida</taxon>
        <taxon>Oxytrichidae</taxon>
        <taxon>Stylonychinae</taxon>
        <taxon>Stylonychia</taxon>
    </lineage>
</organism>
<sequence length="732" mass="85245">MIKQSKRRNKFLTDLTKLRLELFYFDEKVQIATFSLPYLESHQGSGPNFPEYMSYFDFGKPQEQIIQESTYYRGRLASSNFDQSLENYTIMKRQASFLFREYLAPDQNEIDRALLSGSDSYPINEQHCQQASEFQQVQQDQIFENQNQDDSKEIQKQIEHKYVEKSLTQQFRVQSLIDENSAGQKKSFDLINGPHCNQFVAIQQRDDLNTIDDIPSNTQIDSQPSVYSLKSDSGSSLDANVNGSEFDDQIFLDHLNVLTSDSGRVLLSQKKLFKNKEIPSRKCSIIQEDDFLRLPTLCEIKRQSMHQQRDSKSRNAIDLTETGKNRRYQRRGTKYERSRFRQLKPDSNLEKIKQQLMNPSWKNKQNEQYLQRKECFNKLRKIGTKLRGNVNLDLIVNKLNNQSSADKNYNQQQQYGGYINQNNIIEDITEVNSPTASVTINDSSTNNHRLNTNQKEYPSESFFRFTQQQTENLEPQTAIPKNMVQKNEGSMKIDLEEYVREKLKNNSSPTSPKIHLKERIETVYIRSKNYQIKTKRSTQRNNNNNPEYSKYRFCQASVEDSNISSNKNEASKEQSFLDDSYLQKSMISSNQNISNDQSNLQSKPANHKSFLKDLKQQLQSIETLIDTNIPMNDSKSKSFINPATYSKRMSQYPYSPRKQLSPIKNKINNQPKHDKFQLIRHKSTINDLDQDLNEMQLKLGKILSKKSNICNQSVIINDNTPLRRSPAKQSAI</sequence>
<evidence type="ECO:0000313" key="2">
    <source>
        <dbReference type="EMBL" id="CDW72636.1"/>
    </source>
</evidence>
<protein>
    <submittedName>
        <fullName evidence="2">Uncharacterized protein</fullName>
    </submittedName>
</protein>
<evidence type="ECO:0000313" key="3">
    <source>
        <dbReference type="Proteomes" id="UP000039865"/>
    </source>
</evidence>
<feature type="region of interest" description="Disordered" evidence="1">
    <location>
        <begin position="303"/>
        <end position="334"/>
    </location>
</feature>
<dbReference type="InParanoid" id="A0A077ZW17"/>
<dbReference type="AlphaFoldDB" id="A0A077ZW17"/>
<reference evidence="2 3" key="1">
    <citation type="submission" date="2014-06" db="EMBL/GenBank/DDBJ databases">
        <authorList>
            <person name="Swart Estienne"/>
        </authorList>
    </citation>
    <scope>NUCLEOTIDE SEQUENCE [LARGE SCALE GENOMIC DNA]</scope>
    <source>
        <strain evidence="2 3">130c</strain>
    </source>
</reference>
<dbReference type="Proteomes" id="UP000039865">
    <property type="component" value="Unassembled WGS sequence"/>
</dbReference>
<feature type="compositionally biased region" description="Basic and acidic residues" evidence="1">
    <location>
        <begin position="303"/>
        <end position="315"/>
    </location>
</feature>
<dbReference type="EMBL" id="CCKQ01001525">
    <property type="protein sequence ID" value="CDW72636.1"/>
    <property type="molecule type" value="Genomic_DNA"/>
</dbReference>
<gene>
    <name evidence="2" type="primary">Contig19223.g20379</name>
    <name evidence="2" type="ORF">STYLEM_1599</name>
</gene>